<accession>X1MDM6</accession>
<protein>
    <submittedName>
        <fullName evidence="1">Uncharacterized protein</fullName>
    </submittedName>
</protein>
<dbReference type="AlphaFoldDB" id="X1MDM6"/>
<comment type="caution">
    <text evidence="1">The sequence shown here is derived from an EMBL/GenBank/DDBJ whole genome shotgun (WGS) entry which is preliminary data.</text>
</comment>
<name>X1MDM6_9ZZZZ</name>
<evidence type="ECO:0000313" key="1">
    <source>
        <dbReference type="EMBL" id="GAI29752.1"/>
    </source>
</evidence>
<feature type="non-terminal residue" evidence="1">
    <location>
        <position position="1"/>
    </location>
</feature>
<organism evidence="1">
    <name type="scientific">marine sediment metagenome</name>
    <dbReference type="NCBI Taxonomy" id="412755"/>
    <lineage>
        <taxon>unclassified sequences</taxon>
        <taxon>metagenomes</taxon>
        <taxon>ecological metagenomes</taxon>
    </lineage>
</organism>
<dbReference type="EMBL" id="BARV01023292">
    <property type="protein sequence ID" value="GAI29752.1"/>
    <property type="molecule type" value="Genomic_DNA"/>
</dbReference>
<proteinExistence type="predicted"/>
<gene>
    <name evidence="1" type="ORF">S06H3_38237</name>
</gene>
<sequence>SIGSVKNEGPSHDELFAAMESLAEGATRDITDSPEKAFHITSIMFTVTDTCTVAFMSEGTTLSGPMNFGGDNEPRGMTHNFGLIPLLCPDGKKFQILIVGAGLVSGTVTGYDA</sequence>
<reference evidence="1" key="1">
    <citation type="journal article" date="2014" name="Front. Microbiol.">
        <title>High frequency of phylogenetically diverse reductive dehalogenase-homologous genes in deep subseafloor sedimentary metagenomes.</title>
        <authorList>
            <person name="Kawai M."/>
            <person name="Futagami T."/>
            <person name="Toyoda A."/>
            <person name="Takaki Y."/>
            <person name="Nishi S."/>
            <person name="Hori S."/>
            <person name="Arai W."/>
            <person name="Tsubouchi T."/>
            <person name="Morono Y."/>
            <person name="Uchiyama I."/>
            <person name="Ito T."/>
            <person name="Fujiyama A."/>
            <person name="Inagaki F."/>
            <person name="Takami H."/>
        </authorList>
    </citation>
    <scope>NUCLEOTIDE SEQUENCE</scope>
    <source>
        <strain evidence="1">Expedition CK06-06</strain>
    </source>
</reference>